<evidence type="ECO:0000313" key="4">
    <source>
        <dbReference type="Proteomes" id="UP001054889"/>
    </source>
</evidence>
<dbReference type="EMBL" id="BQKI01000015">
    <property type="protein sequence ID" value="GJN08865.1"/>
    <property type="molecule type" value="Genomic_DNA"/>
</dbReference>
<dbReference type="SUPFAM" id="SSF51905">
    <property type="entry name" value="FAD/NAD(P)-binding domain"/>
    <property type="match status" value="1"/>
</dbReference>
<evidence type="ECO:0000313" key="3">
    <source>
        <dbReference type="EMBL" id="GJN08865.1"/>
    </source>
</evidence>
<feature type="transmembrane region" description="Helical" evidence="1">
    <location>
        <begin position="17"/>
        <end position="37"/>
    </location>
</feature>
<dbReference type="GO" id="GO:0009534">
    <property type="term" value="C:chloroplast thylakoid"/>
    <property type="evidence" value="ECO:0007669"/>
    <property type="project" value="TreeGrafter"/>
</dbReference>
<dbReference type="InterPro" id="IPR002937">
    <property type="entry name" value="Amino_oxidase"/>
</dbReference>
<dbReference type="Pfam" id="PF01593">
    <property type="entry name" value="Amino_oxidase"/>
    <property type="match status" value="2"/>
</dbReference>
<dbReference type="InterPro" id="IPR050464">
    <property type="entry name" value="Zeta_carotene_desat/Oxidored"/>
</dbReference>
<gene>
    <name evidence="3" type="primary">ga26825</name>
    <name evidence="3" type="ORF">PR202_ga26825</name>
</gene>
<dbReference type="Gene3D" id="3.50.50.60">
    <property type="entry name" value="FAD/NAD(P)-binding domain"/>
    <property type="match status" value="1"/>
</dbReference>
<sequence>MFGWKDELGKHKELEELFLFGFIFFNLFGELGIWAILRNNEMLTWPEKVKFAIGLLPAMAGGQPYVEAQDGLTVSEWMKKQEKHGSKMAFLDGNPPERLCMPIVDHIRSRGGEVRLNSRIKKIELNPDGTVKHFALTDGTQITGDAYVFCGSTRNTMIQTVRSMLELVFAPAEEWIGRSDADIIDATMEELAKLFPDEIAADQSKAKILKYHVVKTPRSPIEGFYLAGDYTKQKYLASMEGAVLSGKLCAQSIVQDYNKLSLRSQKSLQSEVPVAS</sequence>
<dbReference type="AlphaFoldDB" id="A0AAV5DF63"/>
<dbReference type="InterPro" id="IPR036188">
    <property type="entry name" value="FAD/NAD-bd_sf"/>
</dbReference>
<keyword evidence="1" id="KW-0812">Transmembrane</keyword>
<keyword evidence="4" id="KW-1185">Reference proteome</keyword>
<reference evidence="3" key="2">
    <citation type="submission" date="2021-12" db="EMBL/GenBank/DDBJ databases">
        <title>Resequencing data analysis of finger millet.</title>
        <authorList>
            <person name="Hatakeyama M."/>
            <person name="Aluri S."/>
            <person name="Balachadran M.T."/>
            <person name="Sivarajan S.R."/>
            <person name="Poveda L."/>
            <person name="Shimizu-Inatsugi R."/>
            <person name="Schlapbach R."/>
            <person name="Sreeman S.M."/>
            <person name="Shimizu K.K."/>
        </authorList>
    </citation>
    <scope>NUCLEOTIDE SEQUENCE</scope>
</reference>
<keyword evidence="1" id="KW-0472">Membrane</keyword>
<accession>A0AAV5DF63</accession>
<dbReference type="Proteomes" id="UP001054889">
    <property type="component" value="Unassembled WGS sequence"/>
</dbReference>
<feature type="domain" description="Amine oxidase" evidence="2">
    <location>
        <begin position="163"/>
        <end position="253"/>
    </location>
</feature>
<reference evidence="3" key="1">
    <citation type="journal article" date="2018" name="DNA Res.">
        <title>Multiple hybrid de novo genome assembly of finger millet, an orphan allotetraploid crop.</title>
        <authorList>
            <person name="Hatakeyama M."/>
            <person name="Aluri S."/>
            <person name="Balachadran M.T."/>
            <person name="Sivarajan S.R."/>
            <person name="Patrignani A."/>
            <person name="Gruter S."/>
            <person name="Poveda L."/>
            <person name="Shimizu-Inatsugi R."/>
            <person name="Baeten J."/>
            <person name="Francoijs K.J."/>
            <person name="Nataraja K.N."/>
            <person name="Reddy Y.A.N."/>
            <person name="Phadnis S."/>
            <person name="Ravikumar R.L."/>
            <person name="Schlapbach R."/>
            <person name="Sreeman S.M."/>
            <person name="Shimizu K.K."/>
        </authorList>
    </citation>
    <scope>NUCLEOTIDE SEQUENCE</scope>
</reference>
<protein>
    <recommendedName>
        <fullName evidence="2">Amine oxidase domain-containing protein</fullName>
    </recommendedName>
</protein>
<name>A0AAV5DF63_ELECO</name>
<comment type="caution">
    <text evidence="3">The sequence shown here is derived from an EMBL/GenBank/DDBJ whole genome shotgun (WGS) entry which is preliminary data.</text>
</comment>
<dbReference type="GO" id="GO:0050660">
    <property type="term" value="F:flavin adenine dinucleotide binding"/>
    <property type="evidence" value="ECO:0007669"/>
    <property type="project" value="UniProtKB-ARBA"/>
</dbReference>
<feature type="domain" description="Amine oxidase" evidence="2">
    <location>
        <begin position="91"/>
        <end position="150"/>
    </location>
</feature>
<evidence type="ECO:0000259" key="2">
    <source>
        <dbReference type="Pfam" id="PF01593"/>
    </source>
</evidence>
<proteinExistence type="predicted"/>
<dbReference type="PANTHER" id="PTHR42923:SF45">
    <property type="entry name" value="15-CIS-PHYTOENE DESATURASE, CHLOROPLASTIC_CHROMOPLASTIC"/>
    <property type="match status" value="1"/>
</dbReference>
<evidence type="ECO:0000256" key="1">
    <source>
        <dbReference type="SAM" id="Phobius"/>
    </source>
</evidence>
<keyword evidence="1" id="KW-1133">Transmembrane helix</keyword>
<organism evidence="3 4">
    <name type="scientific">Eleusine coracana subsp. coracana</name>
    <dbReference type="NCBI Taxonomy" id="191504"/>
    <lineage>
        <taxon>Eukaryota</taxon>
        <taxon>Viridiplantae</taxon>
        <taxon>Streptophyta</taxon>
        <taxon>Embryophyta</taxon>
        <taxon>Tracheophyta</taxon>
        <taxon>Spermatophyta</taxon>
        <taxon>Magnoliopsida</taxon>
        <taxon>Liliopsida</taxon>
        <taxon>Poales</taxon>
        <taxon>Poaceae</taxon>
        <taxon>PACMAD clade</taxon>
        <taxon>Chloridoideae</taxon>
        <taxon>Cynodonteae</taxon>
        <taxon>Eleusininae</taxon>
        <taxon>Eleusine</taxon>
    </lineage>
</organism>
<dbReference type="PANTHER" id="PTHR42923">
    <property type="entry name" value="PROTOPORPHYRINOGEN OXIDASE"/>
    <property type="match status" value="1"/>
</dbReference>
<dbReference type="GO" id="GO:0016166">
    <property type="term" value="F:phytoene dehydrogenase activity"/>
    <property type="evidence" value="ECO:0007669"/>
    <property type="project" value="TreeGrafter"/>
</dbReference>
<dbReference type="GO" id="GO:0016117">
    <property type="term" value="P:carotenoid biosynthetic process"/>
    <property type="evidence" value="ECO:0007669"/>
    <property type="project" value="TreeGrafter"/>
</dbReference>